<keyword evidence="2" id="KW-1185">Reference proteome</keyword>
<dbReference type="Proteomes" id="UP001168972">
    <property type="component" value="Unassembled WGS sequence"/>
</dbReference>
<dbReference type="EMBL" id="JAQQBR010000003">
    <property type="protein sequence ID" value="KAK0179958.1"/>
    <property type="molecule type" value="Genomic_DNA"/>
</dbReference>
<dbReference type="SMART" id="SM00700">
    <property type="entry name" value="JHBP"/>
    <property type="match status" value="1"/>
</dbReference>
<organism evidence="1 2">
    <name type="scientific">Microctonus hyperodae</name>
    <name type="common">Parasitoid wasp</name>
    <dbReference type="NCBI Taxonomy" id="165561"/>
    <lineage>
        <taxon>Eukaryota</taxon>
        <taxon>Metazoa</taxon>
        <taxon>Ecdysozoa</taxon>
        <taxon>Arthropoda</taxon>
        <taxon>Hexapoda</taxon>
        <taxon>Insecta</taxon>
        <taxon>Pterygota</taxon>
        <taxon>Neoptera</taxon>
        <taxon>Endopterygota</taxon>
        <taxon>Hymenoptera</taxon>
        <taxon>Apocrita</taxon>
        <taxon>Ichneumonoidea</taxon>
        <taxon>Braconidae</taxon>
        <taxon>Euphorinae</taxon>
        <taxon>Microctonus</taxon>
    </lineage>
</organism>
<dbReference type="InterPro" id="IPR038606">
    <property type="entry name" value="To_sf"/>
</dbReference>
<protein>
    <submittedName>
        <fullName evidence="1">Uncharacterized protein</fullName>
    </submittedName>
</protein>
<dbReference type="PANTHER" id="PTHR11008:SF9">
    <property type="entry name" value="PROTEIN TAKEOUT-LIKE PROTEIN"/>
    <property type="match status" value="1"/>
</dbReference>
<comment type="caution">
    <text evidence="1">The sequence shown here is derived from an EMBL/GenBank/DDBJ whole genome shotgun (WGS) entry which is preliminary data.</text>
</comment>
<reference evidence="1" key="1">
    <citation type="journal article" date="2023" name="bioRxiv">
        <title>Scaffold-level genome assemblies of two parasitoid biocontrol wasps reveal the parthenogenesis mechanism and an associated novel virus.</title>
        <authorList>
            <person name="Inwood S."/>
            <person name="Skelly J."/>
            <person name="Guhlin J."/>
            <person name="Harrop T."/>
            <person name="Goldson S."/>
            <person name="Dearden P."/>
        </authorList>
    </citation>
    <scope>NUCLEOTIDE SEQUENCE</scope>
    <source>
        <strain evidence="1">Lincoln</strain>
        <tissue evidence="1">Whole body</tissue>
    </source>
</reference>
<proteinExistence type="predicted"/>
<dbReference type="Pfam" id="PF06585">
    <property type="entry name" value="JHBP"/>
    <property type="match status" value="1"/>
</dbReference>
<sequence>MKFFEIIVIVGFVAIQVLETTAYNGQKWRYRRTIKEKLLDFLENDLRSIMRDGNNTLGIPKLDVFENEEQTFQIDTHQFLVDGTLFDFFVEGVSNYRVDDGDISLFPPKITVSMLFPEILAKGFYAFNGEALGVIPLYGEGKFDVVIRDFYFDADIGIGLKGDLIKSLKLNIDLKFLKLDATGLYHDNTISGILSAVISDMVPNFIRDFHSSITAYVEPIILDIVNEQLNGMSWKDLIGIIG</sequence>
<dbReference type="AlphaFoldDB" id="A0AA39G240"/>
<accession>A0AA39G240</accession>
<reference evidence="1" key="2">
    <citation type="submission" date="2023-03" db="EMBL/GenBank/DDBJ databases">
        <authorList>
            <person name="Inwood S.N."/>
            <person name="Skelly J.G."/>
            <person name="Guhlin J."/>
            <person name="Harrop T.W.R."/>
            <person name="Goldson S.G."/>
            <person name="Dearden P.K."/>
        </authorList>
    </citation>
    <scope>NUCLEOTIDE SEQUENCE</scope>
    <source>
        <strain evidence="1">Lincoln</strain>
        <tissue evidence="1">Whole body</tissue>
    </source>
</reference>
<evidence type="ECO:0000313" key="2">
    <source>
        <dbReference type="Proteomes" id="UP001168972"/>
    </source>
</evidence>
<evidence type="ECO:0000313" key="1">
    <source>
        <dbReference type="EMBL" id="KAK0179958.1"/>
    </source>
</evidence>
<gene>
    <name evidence="1" type="ORF">PV327_005651</name>
</gene>
<name>A0AA39G240_MICHY</name>
<dbReference type="InterPro" id="IPR010562">
    <property type="entry name" value="Haemolymph_juvenile_hormone-bd"/>
</dbReference>
<dbReference type="Gene3D" id="3.15.10.30">
    <property type="entry name" value="Haemolymph juvenile hormone binding protein"/>
    <property type="match status" value="1"/>
</dbReference>
<dbReference type="PANTHER" id="PTHR11008">
    <property type="entry name" value="PROTEIN TAKEOUT-LIKE PROTEIN"/>
    <property type="match status" value="1"/>
</dbReference>